<accession>A0A183D351</accession>
<feature type="domain" description="RNB" evidence="1">
    <location>
        <begin position="1"/>
        <end position="134"/>
    </location>
</feature>
<dbReference type="PROSITE" id="PS01175">
    <property type="entry name" value="RIBONUCLEASE_II"/>
    <property type="match status" value="1"/>
</dbReference>
<dbReference type="PANTHER" id="PTHR23355">
    <property type="entry name" value="RIBONUCLEASE"/>
    <property type="match status" value="1"/>
</dbReference>
<sequence>MLQANMAVARKIEASFPKTALLRRHPPPKLKMLRDILEKCEKIGFSVDGSTSATISSSLRRYEGRSEMKRTVVQVLSYLLMKAMQLAVYFCVGSMKSKAEYAHYALSVPLYTHFTSPIRRYPDVLVHRFLSAAIGYSPPPSLTIKEVAAIANHCNDRKLTAKTVSEASDDMFFGVFIRECGPLTERAVVLQVLDASFDVLVIKYGVVKRVYTNVRFDNLPKTVSFFIFCKRWSTPK</sequence>
<evidence type="ECO:0000259" key="1">
    <source>
        <dbReference type="Pfam" id="PF00773"/>
    </source>
</evidence>
<dbReference type="InterPro" id="IPR050180">
    <property type="entry name" value="RNR_Ribonuclease"/>
</dbReference>
<evidence type="ECO:0000259" key="2">
    <source>
        <dbReference type="Pfam" id="PF17877"/>
    </source>
</evidence>
<dbReference type="WBParaSite" id="GPUH_0000314701-mRNA-1">
    <property type="protein sequence ID" value="GPUH_0000314701-mRNA-1"/>
    <property type="gene ID" value="GPUH_0000314701"/>
</dbReference>
<proteinExistence type="predicted"/>
<dbReference type="InterPro" id="IPR041093">
    <property type="entry name" value="Dis3l2-like_C"/>
</dbReference>
<dbReference type="Gene3D" id="2.40.50.140">
    <property type="entry name" value="Nucleic acid-binding proteins"/>
    <property type="match status" value="1"/>
</dbReference>
<dbReference type="InterPro" id="IPR022966">
    <property type="entry name" value="RNase_II/R_CS"/>
</dbReference>
<keyword evidence="4" id="KW-1185">Reference proteome</keyword>
<dbReference type="GO" id="GO:0006402">
    <property type="term" value="P:mRNA catabolic process"/>
    <property type="evidence" value="ECO:0007669"/>
    <property type="project" value="TreeGrafter"/>
</dbReference>
<evidence type="ECO:0000313" key="3">
    <source>
        <dbReference type="EMBL" id="VDK38145.1"/>
    </source>
</evidence>
<dbReference type="EMBL" id="UYRT01005193">
    <property type="protein sequence ID" value="VDK38145.1"/>
    <property type="molecule type" value="Genomic_DNA"/>
</dbReference>
<dbReference type="GO" id="GO:0000175">
    <property type="term" value="F:3'-5'-RNA exonuclease activity"/>
    <property type="evidence" value="ECO:0007669"/>
    <property type="project" value="TreeGrafter"/>
</dbReference>
<organism evidence="5">
    <name type="scientific">Gongylonema pulchrum</name>
    <dbReference type="NCBI Taxonomy" id="637853"/>
    <lineage>
        <taxon>Eukaryota</taxon>
        <taxon>Metazoa</taxon>
        <taxon>Ecdysozoa</taxon>
        <taxon>Nematoda</taxon>
        <taxon>Chromadorea</taxon>
        <taxon>Rhabditida</taxon>
        <taxon>Spirurina</taxon>
        <taxon>Spiruromorpha</taxon>
        <taxon>Spiruroidea</taxon>
        <taxon>Gongylonematidae</taxon>
        <taxon>Gongylonema</taxon>
    </lineage>
</organism>
<dbReference type="Pfam" id="PF00773">
    <property type="entry name" value="RNB"/>
    <property type="match status" value="1"/>
</dbReference>
<dbReference type="OrthoDB" id="372421at2759"/>
<protein>
    <submittedName>
        <fullName evidence="5">RNB domain-containing protein</fullName>
    </submittedName>
</protein>
<dbReference type="Pfam" id="PF17877">
    <property type="entry name" value="Dis3l2_C_term"/>
    <property type="match status" value="1"/>
</dbReference>
<reference evidence="5" key="1">
    <citation type="submission" date="2016-06" db="UniProtKB">
        <authorList>
            <consortium name="WormBaseParasite"/>
        </authorList>
    </citation>
    <scope>IDENTIFICATION</scope>
</reference>
<dbReference type="InterPro" id="IPR001900">
    <property type="entry name" value="RNase_II/R"/>
</dbReference>
<evidence type="ECO:0000313" key="5">
    <source>
        <dbReference type="WBParaSite" id="GPUH_0000314701-mRNA-1"/>
    </source>
</evidence>
<dbReference type="InterPro" id="IPR012340">
    <property type="entry name" value="NA-bd_OB-fold"/>
</dbReference>
<evidence type="ECO:0000313" key="4">
    <source>
        <dbReference type="Proteomes" id="UP000271098"/>
    </source>
</evidence>
<dbReference type="AlphaFoldDB" id="A0A183D351"/>
<dbReference type="GO" id="GO:0000932">
    <property type="term" value="C:P-body"/>
    <property type="evidence" value="ECO:0007669"/>
    <property type="project" value="TreeGrafter"/>
</dbReference>
<dbReference type="PANTHER" id="PTHR23355:SF9">
    <property type="entry name" value="DIS3-LIKE EXONUCLEASE 2"/>
    <property type="match status" value="1"/>
</dbReference>
<name>A0A183D351_9BILA</name>
<dbReference type="GO" id="GO:0010587">
    <property type="term" value="P:miRNA catabolic process"/>
    <property type="evidence" value="ECO:0007669"/>
    <property type="project" value="TreeGrafter"/>
</dbReference>
<dbReference type="SUPFAM" id="SSF50249">
    <property type="entry name" value="Nucleic acid-binding proteins"/>
    <property type="match status" value="1"/>
</dbReference>
<feature type="domain" description="DIS3L2 C-terminal" evidence="2">
    <location>
        <begin position="181"/>
        <end position="213"/>
    </location>
</feature>
<gene>
    <name evidence="3" type="ORF">GPUH_LOCUS3142</name>
</gene>
<reference evidence="3 4" key="2">
    <citation type="submission" date="2018-11" db="EMBL/GenBank/DDBJ databases">
        <authorList>
            <consortium name="Pathogen Informatics"/>
        </authorList>
    </citation>
    <scope>NUCLEOTIDE SEQUENCE [LARGE SCALE GENOMIC DNA]</scope>
</reference>
<dbReference type="GO" id="GO:0003723">
    <property type="term" value="F:RNA binding"/>
    <property type="evidence" value="ECO:0007669"/>
    <property type="project" value="InterPro"/>
</dbReference>
<dbReference type="Proteomes" id="UP000271098">
    <property type="component" value="Unassembled WGS sequence"/>
</dbReference>